<reference evidence="1" key="1">
    <citation type="journal article" date="2018" name="BMC Genomics">
        <title>Comparative genomics of the wheat fungal pathogen Pyrenophora tritici-repentis reveals chromosomal variations and genome plasticity.</title>
        <authorList>
            <person name="Moolhuijzen P."/>
            <person name="See P.T."/>
            <person name="Hane J.K."/>
            <person name="Shi G."/>
            <person name="Liu Z."/>
            <person name="Oliver R.P."/>
            <person name="Moffat C.S."/>
        </authorList>
    </citation>
    <scope>NUCLEOTIDE SEQUENCE [LARGE SCALE GENOMIC DNA]</scope>
    <source>
        <strain evidence="1">M4</strain>
    </source>
</reference>
<protein>
    <submittedName>
        <fullName evidence="1">Uncharacterized protein</fullName>
    </submittedName>
</protein>
<sequence length="213" mass="23369">MRSTAIWTSIVSLISMLVPVWADDWDQCICINGGGRAWCVTANDRWCTSTQYAIDGKEFHDSCTSNPGAQGSCCRRTGGDHSDGCPEDLKNWPKRSLEAEAEAGLPGIAADVQGRSLHKRAFRDLPLSCINRFGTTYQLGAARFTLTMGTEFLTFALDSFVRNTGDSANILITIFDDLGRVFYERTVKFALSGVFNVPIPTGQKGPGVRFELK</sequence>
<dbReference type="KEGG" id="ptrr:90957100"/>
<dbReference type="RefSeq" id="XP_065961565.1">
    <property type="nucleotide sequence ID" value="XM_066108380.1"/>
</dbReference>
<accession>A0A834VNZ1</accession>
<dbReference type="Proteomes" id="UP000245464">
    <property type="component" value="Chromosome 6"/>
</dbReference>
<comment type="caution">
    <text evidence="1">The sequence shown here is derived from an EMBL/GenBank/DDBJ whole genome shotgun (WGS) entry which is preliminary data.</text>
</comment>
<name>A0A834VNZ1_9PLEO</name>
<dbReference type="AlphaFoldDB" id="A0A834VNZ1"/>
<evidence type="ECO:0000313" key="1">
    <source>
        <dbReference type="EMBL" id="KAF7569559.1"/>
    </source>
</evidence>
<dbReference type="EMBL" id="NQIK02000006">
    <property type="protein sequence ID" value="KAF7569559.1"/>
    <property type="molecule type" value="Genomic_DNA"/>
</dbReference>
<gene>
    <name evidence="1" type="ORF">PtrM4_119740</name>
</gene>
<proteinExistence type="predicted"/>
<dbReference type="GeneID" id="90957100"/>
<organism evidence="1 2">
    <name type="scientific">Pyrenophora tritici-repentis</name>
    <dbReference type="NCBI Taxonomy" id="45151"/>
    <lineage>
        <taxon>Eukaryota</taxon>
        <taxon>Fungi</taxon>
        <taxon>Dikarya</taxon>
        <taxon>Ascomycota</taxon>
        <taxon>Pezizomycotina</taxon>
        <taxon>Dothideomycetes</taxon>
        <taxon>Pleosporomycetidae</taxon>
        <taxon>Pleosporales</taxon>
        <taxon>Pleosporineae</taxon>
        <taxon>Pleosporaceae</taxon>
        <taxon>Pyrenophora</taxon>
    </lineage>
</organism>
<evidence type="ECO:0000313" key="2">
    <source>
        <dbReference type="Proteomes" id="UP000245464"/>
    </source>
</evidence>